<feature type="compositionally biased region" description="Low complexity" evidence="1">
    <location>
        <begin position="142"/>
        <end position="151"/>
    </location>
</feature>
<feature type="region of interest" description="Disordered" evidence="1">
    <location>
        <begin position="26"/>
        <end position="69"/>
    </location>
</feature>
<evidence type="ECO:0000313" key="3">
    <source>
        <dbReference type="Proteomes" id="UP000770661"/>
    </source>
</evidence>
<accession>A0A8J4YFI2</accession>
<feature type="compositionally biased region" description="Polar residues" evidence="1">
    <location>
        <begin position="51"/>
        <end position="60"/>
    </location>
</feature>
<evidence type="ECO:0000313" key="2">
    <source>
        <dbReference type="EMBL" id="KAG0720395.1"/>
    </source>
</evidence>
<feature type="region of interest" description="Disordered" evidence="1">
    <location>
        <begin position="133"/>
        <end position="177"/>
    </location>
</feature>
<reference evidence="2" key="1">
    <citation type="submission" date="2020-07" db="EMBL/GenBank/DDBJ databases">
        <title>The High-quality genome of the commercially important snow crab, Chionoecetes opilio.</title>
        <authorList>
            <person name="Jeong J.-H."/>
            <person name="Ryu S."/>
        </authorList>
    </citation>
    <scope>NUCLEOTIDE SEQUENCE</scope>
    <source>
        <strain evidence="2">MADBK_172401_WGS</strain>
        <tissue evidence="2">Digestive gland</tissue>
    </source>
</reference>
<comment type="caution">
    <text evidence="2">The sequence shown here is derived from an EMBL/GenBank/DDBJ whole genome shotgun (WGS) entry which is preliminary data.</text>
</comment>
<protein>
    <submittedName>
        <fullName evidence="2">Uncharacterized protein</fullName>
    </submittedName>
</protein>
<dbReference type="AlphaFoldDB" id="A0A8J4YFI2"/>
<gene>
    <name evidence="2" type="ORF">GWK47_048592</name>
</gene>
<evidence type="ECO:0000256" key="1">
    <source>
        <dbReference type="SAM" id="MobiDB-lite"/>
    </source>
</evidence>
<name>A0A8J4YFI2_CHIOP</name>
<organism evidence="2 3">
    <name type="scientific">Chionoecetes opilio</name>
    <name type="common">Atlantic snow crab</name>
    <name type="synonym">Cancer opilio</name>
    <dbReference type="NCBI Taxonomy" id="41210"/>
    <lineage>
        <taxon>Eukaryota</taxon>
        <taxon>Metazoa</taxon>
        <taxon>Ecdysozoa</taxon>
        <taxon>Arthropoda</taxon>
        <taxon>Crustacea</taxon>
        <taxon>Multicrustacea</taxon>
        <taxon>Malacostraca</taxon>
        <taxon>Eumalacostraca</taxon>
        <taxon>Eucarida</taxon>
        <taxon>Decapoda</taxon>
        <taxon>Pleocyemata</taxon>
        <taxon>Brachyura</taxon>
        <taxon>Eubrachyura</taxon>
        <taxon>Majoidea</taxon>
        <taxon>Majidae</taxon>
        <taxon>Chionoecetes</taxon>
    </lineage>
</organism>
<proteinExistence type="predicted"/>
<feature type="compositionally biased region" description="Basic and acidic residues" evidence="1">
    <location>
        <begin position="26"/>
        <end position="50"/>
    </location>
</feature>
<sequence length="177" mass="19525">MSSPLWTCQKNWLGCPLRLRRVLRDQKRPGYGPQHERNLTERTRLRKESPSQRSRSQISTGRLRHGLSPPSFRGLHLDEGPFPDLPPGSWQMDEGFQRSLRAGTSLCLMTTGKESFAHQEFNGSLTKVGAASVPPLLRVGTPGRPSRTPGSAPRPPPGHGGGPGKHDTPAFERLIPQ</sequence>
<keyword evidence="3" id="KW-1185">Reference proteome</keyword>
<dbReference type="OrthoDB" id="7696210at2759"/>
<dbReference type="EMBL" id="JACEEZ010012929">
    <property type="protein sequence ID" value="KAG0720395.1"/>
    <property type="molecule type" value="Genomic_DNA"/>
</dbReference>
<dbReference type="Proteomes" id="UP000770661">
    <property type="component" value="Unassembled WGS sequence"/>
</dbReference>